<dbReference type="SMART" id="SM00909">
    <property type="entry name" value="Germane"/>
    <property type="match status" value="1"/>
</dbReference>
<feature type="region of interest" description="Disordered" evidence="1">
    <location>
        <begin position="322"/>
        <end position="345"/>
    </location>
</feature>
<keyword evidence="2" id="KW-0812">Transmembrane</keyword>
<name>A0ABP4EMQ0_9ACTN</name>
<dbReference type="Proteomes" id="UP001501581">
    <property type="component" value="Unassembled WGS sequence"/>
</dbReference>
<dbReference type="Pfam" id="PF10646">
    <property type="entry name" value="Germane"/>
    <property type="match status" value="1"/>
</dbReference>
<comment type="caution">
    <text evidence="4">The sequence shown here is derived from an EMBL/GenBank/DDBJ whole genome shotgun (WGS) entry which is preliminary data.</text>
</comment>
<gene>
    <name evidence="4" type="ORF">GCM10009668_40870</name>
</gene>
<accession>A0ABP4EMQ0</accession>
<evidence type="ECO:0000313" key="5">
    <source>
        <dbReference type="Proteomes" id="UP001501581"/>
    </source>
</evidence>
<keyword evidence="5" id="KW-1185">Reference proteome</keyword>
<feature type="domain" description="GerMN" evidence="3">
    <location>
        <begin position="130"/>
        <end position="221"/>
    </location>
</feature>
<feature type="region of interest" description="Disordered" evidence="1">
    <location>
        <begin position="67"/>
        <end position="95"/>
    </location>
</feature>
<proteinExistence type="predicted"/>
<dbReference type="EMBL" id="BAAALG010000017">
    <property type="protein sequence ID" value="GAA1114277.1"/>
    <property type="molecule type" value="Genomic_DNA"/>
</dbReference>
<organism evidence="4 5">
    <name type="scientific">Nocardioides dubius</name>
    <dbReference type="NCBI Taxonomy" id="317019"/>
    <lineage>
        <taxon>Bacteria</taxon>
        <taxon>Bacillati</taxon>
        <taxon>Actinomycetota</taxon>
        <taxon>Actinomycetes</taxon>
        <taxon>Propionibacteriales</taxon>
        <taxon>Nocardioidaceae</taxon>
        <taxon>Nocardioides</taxon>
    </lineage>
</organism>
<protein>
    <recommendedName>
        <fullName evidence="3">GerMN domain-containing protein</fullName>
    </recommendedName>
</protein>
<dbReference type="InterPro" id="IPR019606">
    <property type="entry name" value="GerMN"/>
</dbReference>
<evidence type="ECO:0000259" key="3">
    <source>
        <dbReference type="SMART" id="SM00909"/>
    </source>
</evidence>
<dbReference type="InterPro" id="IPR018911">
    <property type="entry name" value="Gmad2_Ig-like_dom"/>
</dbReference>
<keyword evidence="2" id="KW-0472">Membrane</keyword>
<keyword evidence="2" id="KW-1133">Transmembrane helix</keyword>
<sequence>MNHDEDWLRRLLDDTTAGIEPSDRLGAIRQRTAAPARRRQAWLAPVVGVAAASAAILGSVALLEGGNDDEPNPVASEPATARSGDPSGWGQVPPAAPGTRAVPAYYLGEGPSEPVLYREFRRSEEPLAGLDQSISALMEEPADPDYRTVWSRGDLISADYDGEEITVAVSAGVAGARPAGLSAREAELAVQQVVYTLQANVGGRAPVAFYVDEGENKSRLAAQVLGVRADEPVRNAPVLKTLAHVSVTTPETGQVVDARLPANGVANSFEATVPWQILDADGAVVLSGFSTAEGWTSNMLYPWASEIDVADLEPGGYTFVASTDDPSGGAEGDGPFQDTKEFVVE</sequence>
<dbReference type="RefSeq" id="WP_343996776.1">
    <property type="nucleotide sequence ID" value="NZ_BAAALG010000017.1"/>
</dbReference>
<evidence type="ECO:0000256" key="2">
    <source>
        <dbReference type="SAM" id="Phobius"/>
    </source>
</evidence>
<evidence type="ECO:0000256" key="1">
    <source>
        <dbReference type="SAM" id="MobiDB-lite"/>
    </source>
</evidence>
<evidence type="ECO:0000313" key="4">
    <source>
        <dbReference type="EMBL" id="GAA1114277.1"/>
    </source>
</evidence>
<dbReference type="Pfam" id="PF10648">
    <property type="entry name" value="Gmad2"/>
    <property type="match status" value="1"/>
</dbReference>
<feature type="transmembrane region" description="Helical" evidence="2">
    <location>
        <begin position="41"/>
        <end position="63"/>
    </location>
</feature>
<reference evidence="5" key="1">
    <citation type="journal article" date="2019" name="Int. J. Syst. Evol. Microbiol.">
        <title>The Global Catalogue of Microorganisms (GCM) 10K type strain sequencing project: providing services to taxonomists for standard genome sequencing and annotation.</title>
        <authorList>
            <consortium name="The Broad Institute Genomics Platform"/>
            <consortium name="The Broad Institute Genome Sequencing Center for Infectious Disease"/>
            <person name="Wu L."/>
            <person name="Ma J."/>
        </authorList>
    </citation>
    <scope>NUCLEOTIDE SEQUENCE [LARGE SCALE GENOMIC DNA]</scope>
    <source>
        <strain evidence="5">JCM 13008</strain>
    </source>
</reference>